<evidence type="ECO:0000256" key="3">
    <source>
        <dbReference type="ARBA" id="ARBA00023172"/>
    </source>
</evidence>
<dbReference type="CDD" id="cd01189">
    <property type="entry name" value="INT_ICEBs1_C_like"/>
    <property type="match status" value="1"/>
</dbReference>
<evidence type="ECO:0000313" key="7">
    <source>
        <dbReference type="Proteomes" id="UP000238413"/>
    </source>
</evidence>
<feature type="region of interest" description="Disordered" evidence="4">
    <location>
        <begin position="284"/>
        <end position="306"/>
    </location>
</feature>
<reference evidence="6 7" key="1">
    <citation type="submission" date="2018-02" db="EMBL/GenBank/DDBJ databases">
        <title>Complete genome sequence of Streptomyces dengpaensis, the producer of angucyclines.</title>
        <authorList>
            <person name="Yumei L."/>
        </authorList>
    </citation>
    <scope>NUCLEOTIDE SEQUENCE [LARGE SCALE GENOMIC DNA]</scope>
    <source>
        <strain evidence="6 7">XZHG99</strain>
    </source>
</reference>
<organism evidence="6 7">
    <name type="scientific">Streptomyces dengpaensis</name>
    <dbReference type="NCBI Taxonomy" id="2049881"/>
    <lineage>
        <taxon>Bacteria</taxon>
        <taxon>Bacillati</taxon>
        <taxon>Actinomycetota</taxon>
        <taxon>Actinomycetes</taxon>
        <taxon>Kitasatosporales</taxon>
        <taxon>Streptomycetaceae</taxon>
        <taxon>Streptomyces</taxon>
    </lineage>
</organism>
<dbReference type="RefSeq" id="WP_099500287.1">
    <property type="nucleotide sequence ID" value="NZ_CP026652.1"/>
</dbReference>
<evidence type="ECO:0000259" key="5">
    <source>
        <dbReference type="PROSITE" id="PS51898"/>
    </source>
</evidence>
<dbReference type="PANTHER" id="PTHR30349">
    <property type="entry name" value="PHAGE INTEGRASE-RELATED"/>
    <property type="match status" value="1"/>
</dbReference>
<feature type="compositionally biased region" description="Basic and acidic residues" evidence="4">
    <location>
        <begin position="290"/>
        <end position="306"/>
    </location>
</feature>
<dbReference type="Proteomes" id="UP000238413">
    <property type="component" value="Chromosome"/>
</dbReference>
<name>A0ABM6SYK8_9ACTN</name>
<dbReference type="Pfam" id="PF22022">
    <property type="entry name" value="Phage_int_M"/>
    <property type="match status" value="1"/>
</dbReference>
<dbReference type="Gene3D" id="1.10.150.130">
    <property type="match status" value="1"/>
</dbReference>
<dbReference type="InterPro" id="IPR011010">
    <property type="entry name" value="DNA_brk_join_enz"/>
</dbReference>
<keyword evidence="2" id="KW-0238">DNA-binding</keyword>
<evidence type="ECO:0000313" key="6">
    <source>
        <dbReference type="EMBL" id="AVH59907.1"/>
    </source>
</evidence>
<dbReference type="EMBL" id="CP026652">
    <property type="protein sequence ID" value="AVH59907.1"/>
    <property type="molecule type" value="Genomic_DNA"/>
</dbReference>
<accession>A0ABM6SYK8</accession>
<dbReference type="InterPro" id="IPR013762">
    <property type="entry name" value="Integrase-like_cat_sf"/>
</dbReference>
<keyword evidence="3" id="KW-0233">DNA recombination</keyword>
<feature type="domain" description="Tyr recombinase" evidence="5">
    <location>
        <begin position="184"/>
        <end position="425"/>
    </location>
</feature>
<dbReference type="InterPro" id="IPR053876">
    <property type="entry name" value="Phage_int_M"/>
</dbReference>
<evidence type="ECO:0000256" key="4">
    <source>
        <dbReference type="SAM" id="MobiDB-lite"/>
    </source>
</evidence>
<dbReference type="Gene3D" id="1.10.443.10">
    <property type="entry name" value="Intergrase catalytic core"/>
    <property type="match status" value="1"/>
</dbReference>
<sequence length="432" mass="48960">MPGYVEDRWMTKKPDPATGEKRRTSRWGQGKRYRVAGIPGVKDRSFEKLHGPEGANAWLAKAQHESTAGEFIDPRRGHMLLKDYVEQEWWPRRDYDNPTTEATVKGRVWTHIVPHLGDYQLNSIKTKQLGEWLKILKATVGPSTANESWRYLSAIFQAAIDDERLTRNPCRRQTTLRVPTRPPAKARAWPKDRVLAVQAAMDERFQLCVDLGVGAGLRSGEVFGLSVDDIDFEGGRILVRRQVKKVGAKLAFALPKGEKTRDVPVPDYLLKRIADSLERRPARRVTLPWKDPRPPKTEREKDERAPQAHSLILTAARGGAIRRDSFDTRIWKPALAAAGVISPPVKTQQPVRHRPGKFRTVLTYQESREDGFHSLRHTFASVQLDAREPIVAVSKWLGHADPSITLRIYAHMMPEADGRGRSAMQSWFEGSS</sequence>
<dbReference type="Pfam" id="PF00589">
    <property type="entry name" value="Phage_integrase"/>
    <property type="match status" value="2"/>
</dbReference>
<keyword evidence="7" id="KW-1185">Reference proteome</keyword>
<evidence type="ECO:0000256" key="2">
    <source>
        <dbReference type="ARBA" id="ARBA00023125"/>
    </source>
</evidence>
<protein>
    <submittedName>
        <fullName evidence="6">Site-specific integrase</fullName>
    </submittedName>
</protein>
<feature type="compositionally biased region" description="Basic and acidic residues" evidence="4">
    <location>
        <begin position="1"/>
        <end position="22"/>
    </location>
</feature>
<dbReference type="PROSITE" id="PS51898">
    <property type="entry name" value="TYR_RECOMBINASE"/>
    <property type="match status" value="1"/>
</dbReference>
<dbReference type="SUPFAM" id="SSF56349">
    <property type="entry name" value="DNA breaking-rejoining enzymes"/>
    <property type="match status" value="1"/>
</dbReference>
<dbReference type="InterPro" id="IPR050090">
    <property type="entry name" value="Tyrosine_recombinase_XerCD"/>
</dbReference>
<proteinExistence type="inferred from homology"/>
<dbReference type="PANTHER" id="PTHR30349:SF64">
    <property type="entry name" value="PROPHAGE INTEGRASE INTD-RELATED"/>
    <property type="match status" value="1"/>
</dbReference>
<dbReference type="InterPro" id="IPR002104">
    <property type="entry name" value="Integrase_catalytic"/>
</dbReference>
<evidence type="ECO:0000256" key="1">
    <source>
        <dbReference type="ARBA" id="ARBA00008857"/>
    </source>
</evidence>
<comment type="similarity">
    <text evidence="1">Belongs to the 'phage' integrase family.</text>
</comment>
<gene>
    <name evidence="6" type="ORF">C4B68_33700</name>
</gene>
<feature type="region of interest" description="Disordered" evidence="4">
    <location>
        <begin position="1"/>
        <end position="29"/>
    </location>
</feature>
<dbReference type="InterPro" id="IPR010998">
    <property type="entry name" value="Integrase_recombinase_N"/>
</dbReference>